<dbReference type="InterPro" id="IPR025886">
    <property type="entry name" value="PP2-like"/>
</dbReference>
<keyword evidence="2" id="KW-1185">Reference proteome</keyword>
<proteinExistence type="predicted"/>
<reference evidence="1" key="1">
    <citation type="submission" date="2019-10" db="EMBL/GenBank/DDBJ databases">
        <authorList>
            <person name="Zhang R."/>
            <person name="Pan Y."/>
            <person name="Wang J."/>
            <person name="Ma R."/>
            <person name="Yu S."/>
        </authorList>
    </citation>
    <scope>NUCLEOTIDE SEQUENCE</scope>
    <source>
        <strain evidence="1">LA-IB0</strain>
        <tissue evidence="1">Leaf</tissue>
    </source>
</reference>
<dbReference type="Proteomes" id="UP000826271">
    <property type="component" value="Unassembled WGS sequence"/>
</dbReference>
<protein>
    <recommendedName>
        <fullName evidence="3">F-box protein</fullName>
    </recommendedName>
</protein>
<dbReference type="PANTHER" id="PTHR32278">
    <property type="entry name" value="F-BOX DOMAIN-CONTAINING PROTEIN"/>
    <property type="match status" value="1"/>
</dbReference>
<accession>A0AAV6WQ30</accession>
<evidence type="ECO:0000313" key="1">
    <source>
        <dbReference type="EMBL" id="KAG8369692.1"/>
    </source>
</evidence>
<organism evidence="1 2">
    <name type="scientific">Buddleja alternifolia</name>
    <dbReference type="NCBI Taxonomy" id="168488"/>
    <lineage>
        <taxon>Eukaryota</taxon>
        <taxon>Viridiplantae</taxon>
        <taxon>Streptophyta</taxon>
        <taxon>Embryophyta</taxon>
        <taxon>Tracheophyta</taxon>
        <taxon>Spermatophyta</taxon>
        <taxon>Magnoliopsida</taxon>
        <taxon>eudicotyledons</taxon>
        <taxon>Gunneridae</taxon>
        <taxon>Pentapetalae</taxon>
        <taxon>asterids</taxon>
        <taxon>lamiids</taxon>
        <taxon>Lamiales</taxon>
        <taxon>Scrophulariaceae</taxon>
        <taxon>Buddlejeae</taxon>
        <taxon>Buddleja</taxon>
    </lineage>
</organism>
<dbReference type="Pfam" id="PF14299">
    <property type="entry name" value="PP2"/>
    <property type="match status" value="1"/>
</dbReference>
<sequence>MSRSYDNWEKLVEAVLLREKLKQLAMADSISSVSDGSFRLSLIDQFIIYKWPTLQSPTVPDFDDASKWHRLSQPADHHYRPINSPLPRLQKQFSSMEFNAFFRSLKEVAELESVCWLDIRGKMKTRMMTSNTIYVLFNFNTFKCVESAKASVRFVDEETESEAEERAEIVHLQPVDRRRRKGEIAVERADGWMEVKIGNFYIDQGDEGEVEARFVETSCLKKGLIVLGIEFRPFAKETDVLELISWKMGQSVEDTDIKVHEARVVDEIDETEKSDQLKTKRITTKMMGLWNLIRGSES</sequence>
<dbReference type="PANTHER" id="PTHR32278:SF130">
    <property type="entry name" value="F-BOX DOMAIN-CONTAINING PROTEIN"/>
    <property type="match status" value="1"/>
</dbReference>
<dbReference type="EMBL" id="WHWC01000014">
    <property type="protein sequence ID" value="KAG8369692.1"/>
    <property type="molecule type" value="Genomic_DNA"/>
</dbReference>
<evidence type="ECO:0008006" key="3">
    <source>
        <dbReference type="Google" id="ProtNLM"/>
    </source>
</evidence>
<dbReference type="AlphaFoldDB" id="A0AAV6WQ30"/>
<gene>
    <name evidence="1" type="ORF">BUALT_Bualt14G0040400</name>
</gene>
<evidence type="ECO:0000313" key="2">
    <source>
        <dbReference type="Proteomes" id="UP000826271"/>
    </source>
</evidence>
<name>A0AAV6WQ30_9LAMI</name>
<comment type="caution">
    <text evidence="1">The sequence shown here is derived from an EMBL/GenBank/DDBJ whole genome shotgun (WGS) entry which is preliminary data.</text>
</comment>